<evidence type="ECO:0000256" key="4">
    <source>
        <dbReference type="ARBA" id="ARBA00022692"/>
    </source>
</evidence>
<dbReference type="PANTHER" id="PTHR30460:SF0">
    <property type="entry name" value="MODERATE CONDUCTANCE MECHANOSENSITIVE CHANNEL YBIO"/>
    <property type="match status" value="1"/>
</dbReference>
<dbReference type="PANTHER" id="PTHR30460">
    <property type="entry name" value="MODERATE CONDUCTANCE MECHANOSENSITIVE CHANNEL YBIO"/>
    <property type="match status" value="1"/>
</dbReference>
<keyword evidence="4 7" id="KW-0812">Transmembrane</keyword>
<evidence type="ECO:0000259" key="11">
    <source>
        <dbReference type="Pfam" id="PF21088"/>
    </source>
</evidence>
<name>A0A418VWQ2_9PROT</name>
<feature type="transmembrane region" description="Helical" evidence="7">
    <location>
        <begin position="473"/>
        <end position="494"/>
    </location>
</feature>
<feature type="signal peptide" evidence="8">
    <location>
        <begin position="1"/>
        <end position="34"/>
    </location>
</feature>
<dbReference type="EMBL" id="QYUL01000002">
    <property type="protein sequence ID" value="RJF81575.1"/>
    <property type="molecule type" value="Genomic_DNA"/>
</dbReference>
<evidence type="ECO:0000313" key="14">
    <source>
        <dbReference type="Proteomes" id="UP000283458"/>
    </source>
</evidence>
<evidence type="ECO:0000256" key="8">
    <source>
        <dbReference type="SAM" id="SignalP"/>
    </source>
</evidence>
<dbReference type="SUPFAM" id="SSF82689">
    <property type="entry name" value="Mechanosensitive channel protein MscS (YggB), C-terminal domain"/>
    <property type="match status" value="1"/>
</dbReference>
<feature type="chain" id="PRO_5019533418" evidence="8">
    <location>
        <begin position="35"/>
        <end position="783"/>
    </location>
</feature>
<keyword evidence="8" id="KW-0732">Signal</keyword>
<evidence type="ECO:0000259" key="12">
    <source>
        <dbReference type="Pfam" id="PF25392"/>
    </source>
</evidence>
<keyword evidence="5 7" id="KW-1133">Transmembrane helix</keyword>
<dbReference type="SUPFAM" id="SSF82861">
    <property type="entry name" value="Mechanosensitive channel protein MscS (YggB), transmembrane region"/>
    <property type="match status" value="1"/>
</dbReference>
<dbReference type="InterPro" id="IPR011014">
    <property type="entry name" value="MscS_channel_TM-2"/>
</dbReference>
<dbReference type="SUPFAM" id="SSF50182">
    <property type="entry name" value="Sm-like ribonucleoproteins"/>
    <property type="match status" value="1"/>
</dbReference>
<dbReference type="InterPro" id="IPR057485">
    <property type="entry name" value="YbiO-like_TM1"/>
</dbReference>
<dbReference type="OrthoDB" id="9814206at2"/>
<feature type="transmembrane region" description="Helical" evidence="7">
    <location>
        <begin position="553"/>
        <end position="572"/>
    </location>
</feature>
<gene>
    <name evidence="13" type="ORF">D3877_15660</name>
</gene>
<feature type="transmembrane region" description="Helical" evidence="7">
    <location>
        <begin position="412"/>
        <end position="431"/>
    </location>
</feature>
<feature type="transmembrane region" description="Helical" evidence="7">
    <location>
        <begin position="213"/>
        <end position="235"/>
    </location>
</feature>
<dbReference type="Gene3D" id="2.30.30.60">
    <property type="match status" value="1"/>
</dbReference>
<dbReference type="InterPro" id="IPR045276">
    <property type="entry name" value="YbiO_bact"/>
</dbReference>
<evidence type="ECO:0000256" key="7">
    <source>
        <dbReference type="SAM" id="Phobius"/>
    </source>
</evidence>
<dbReference type="Pfam" id="PF21088">
    <property type="entry name" value="MS_channel_1st"/>
    <property type="match status" value="1"/>
</dbReference>
<feature type="transmembrane region" description="Helical" evidence="7">
    <location>
        <begin position="506"/>
        <end position="532"/>
    </location>
</feature>
<feature type="transmembrane region" description="Helical" evidence="7">
    <location>
        <begin position="247"/>
        <end position="270"/>
    </location>
</feature>
<evidence type="ECO:0000256" key="3">
    <source>
        <dbReference type="ARBA" id="ARBA00022475"/>
    </source>
</evidence>
<evidence type="ECO:0000256" key="5">
    <source>
        <dbReference type="ARBA" id="ARBA00022989"/>
    </source>
</evidence>
<dbReference type="InterPro" id="IPR006685">
    <property type="entry name" value="MscS_channel_2nd"/>
</dbReference>
<dbReference type="InterPro" id="IPR049142">
    <property type="entry name" value="MS_channel_1st"/>
</dbReference>
<feature type="domain" description="Mechanosensitive ion channel transmembrane helices 2/3" evidence="11">
    <location>
        <begin position="557"/>
        <end position="597"/>
    </location>
</feature>
<evidence type="ECO:0000313" key="13">
    <source>
        <dbReference type="EMBL" id="RJF81575.1"/>
    </source>
</evidence>
<dbReference type="AlphaFoldDB" id="A0A418VWQ2"/>
<proteinExistence type="inferred from homology"/>
<dbReference type="InterPro" id="IPR011066">
    <property type="entry name" value="MscS_channel_C_sf"/>
</dbReference>
<dbReference type="Gene3D" id="1.10.287.1260">
    <property type="match status" value="1"/>
</dbReference>
<keyword evidence="6 7" id="KW-0472">Membrane</keyword>
<dbReference type="Pfam" id="PF00924">
    <property type="entry name" value="MS_channel_2nd"/>
    <property type="match status" value="1"/>
</dbReference>
<evidence type="ECO:0000259" key="9">
    <source>
        <dbReference type="Pfam" id="PF00924"/>
    </source>
</evidence>
<feature type="domain" description="Moderate conductance mechanosensitive channel YbiO-like transmembrane helix 1" evidence="12">
    <location>
        <begin position="416"/>
        <end position="493"/>
    </location>
</feature>
<evidence type="ECO:0000256" key="6">
    <source>
        <dbReference type="ARBA" id="ARBA00023136"/>
    </source>
</evidence>
<feature type="domain" description="Mechanosensitive ion channel MscS C-terminal" evidence="10">
    <location>
        <begin position="671"/>
        <end position="757"/>
    </location>
</feature>
<feature type="transmembrane region" description="Helical" evidence="7">
    <location>
        <begin position="291"/>
        <end position="313"/>
    </location>
</feature>
<dbReference type="Gene3D" id="3.30.70.100">
    <property type="match status" value="1"/>
</dbReference>
<protein>
    <submittedName>
        <fullName evidence="13">Mechanosensitive ion channel protein</fullName>
    </submittedName>
</protein>
<keyword evidence="14" id="KW-1185">Reference proteome</keyword>
<dbReference type="Pfam" id="PF21082">
    <property type="entry name" value="MS_channel_3rd"/>
    <property type="match status" value="1"/>
</dbReference>
<feature type="transmembrane region" description="Helical" evidence="7">
    <location>
        <begin position="386"/>
        <end position="406"/>
    </location>
</feature>
<dbReference type="GO" id="GO:0005886">
    <property type="term" value="C:plasma membrane"/>
    <property type="evidence" value="ECO:0007669"/>
    <property type="project" value="UniProtKB-SubCell"/>
</dbReference>
<dbReference type="InterPro" id="IPR023408">
    <property type="entry name" value="MscS_beta-dom_sf"/>
</dbReference>
<reference evidence="13 14" key="1">
    <citation type="submission" date="2018-09" db="EMBL/GenBank/DDBJ databases">
        <authorList>
            <person name="Zhu H."/>
        </authorList>
    </citation>
    <scope>NUCLEOTIDE SEQUENCE [LARGE SCALE GENOMIC DNA]</scope>
    <source>
        <strain evidence="13 14">K2W22B-5</strain>
    </source>
</reference>
<dbReference type="GO" id="GO:0008381">
    <property type="term" value="F:mechanosensitive monoatomic ion channel activity"/>
    <property type="evidence" value="ECO:0007669"/>
    <property type="project" value="InterPro"/>
</dbReference>
<dbReference type="Pfam" id="PF25392">
    <property type="entry name" value="MS_channel_TM1"/>
    <property type="match status" value="1"/>
</dbReference>
<feature type="transmembrane region" description="Helical" evidence="7">
    <location>
        <begin position="319"/>
        <end position="340"/>
    </location>
</feature>
<keyword evidence="3" id="KW-1003">Cell membrane</keyword>
<comment type="caution">
    <text evidence="13">The sequence shown here is derived from an EMBL/GenBank/DDBJ whole genome shotgun (WGS) entry which is preliminary data.</text>
</comment>
<evidence type="ECO:0000259" key="10">
    <source>
        <dbReference type="Pfam" id="PF21082"/>
    </source>
</evidence>
<dbReference type="InterPro" id="IPR049278">
    <property type="entry name" value="MS_channel_C"/>
</dbReference>
<accession>A0A418VWQ2</accession>
<evidence type="ECO:0000256" key="1">
    <source>
        <dbReference type="ARBA" id="ARBA00004651"/>
    </source>
</evidence>
<sequence>MDRFATPATCRRGLARLFGALAFLTLALAGPVTAAAPAAGGGAAVAPVPAAPAATAPAGAVAAGEPTIQQLEAMASTLENPEARAKLVEQLRALVAAQKGLTPAKPPEPEASLPQTLGARALGFLADHMDVVSRQLVQVGDIFADLPGTVAWINRQMEDSSARDRWSQIGYELLLILGVGGTTAWGIWWLLGRPHRALAARVVPSPLMRIPRLLARAALELVPIVAFIVIAYTVLSVTEPGTRVRLVVLAVINASVIVQALLIVVGMLVAPGAPHLRLIRAGEAGARRAYVWIRRLIAAAVYGYFLAEGAYVLGLPLGAYGALLKLLGVLIAGMLIVLILQNRASVAAWMHGNPLSGDGDPDATAERESEGQGAVLRSARRRFADIWHVLAIAYVSVTLGVWVLNVYGGFEYLARATAITIVSVVAARLLVTALNRGLRRSLTANRDLRGSLPQLYERTFFYLPILQRVGKTLIWLVALGVVLDGWGIDSLAWTESALGRHIVGSVLSISLLLSGAVVAWEVVSALIEHFLTSTDHDGTRIERSARVRTLLPLLRNAFLILLVTMVSLITLSELGVNIAPLLAGAGVVGLAIGFGSQSLVKDIITGLFILFEDTVSVGDSVDVGGGHSGTVEAISIRSIRLRDGAGAVHSVPFSAVTTVKNMSKDFSIALFNVSVSNREDPDRVIAVLKEVGAEVQEDRRLGMDILTPLEVMGVDKLSDTGINILAQFKTRPTKQAGVARAFNLSMKKRFDELGIAMPSQSMQLVVGQGAHDRAMAEALSQGS</sequence>
<dbReference type="InterPro" id="IPR010920">
    <property type="entry name" value="LSM_dom_sf"/>
</dbReference>
<organism evidence="13 14">
    <name type="scientific">Azospirillum cavernae</name>
    <dbReference type="NCBI Taxonomy" id="2320860"/>
    <lineage>
        <taxon>Bacteria</taxon>
        <taxon>Pseudomonadati</taxon>
        <taxon>Pseudomonadota</taxon>
        <taxon>Alphaproteobacteria</taxon>
        <taxon>Rhodospirillales</taxon>
        <taxon>Azospirillaceae</taxon>
        <taxon>Azospirillum</taxon>
    </lineage>
</organism>
<dbReference type="Proteomes" id="UP000283458">
    <property type="component" value="Unassembled WGS sequence"/>
</dbReference>
<evidence type="ECO:0000256" key="2">
    <source>
        <dbReference type="ARBA" id="ARBA00008017"/>
    </source>
</evidence>
<feature type="transmembrane region" description="Helical" evidence="7">
    <location>
        <begin position="173"/>
        <end position="192"/>
    </location>
</feature>
<comment type="subcellular location">
    <subcellularLocation>
        <location evidence="1">Cell membrane</location>
        <topology evidence="1">Multi-pass membrane protein</topology>
    </subcellularLocation>
</comment>
<feature type="transmembrane region" description="Helical" evidence="7">
    <location>
        <begin position="578"/>
        <end position="600"/>
    </location>
</feature>
<dbReference type="RefSeq" id="WP_119831669.1">
    <property type="nucleotide sequence ID" value="NZ_QYUL01000002.1"/>
</dbReference>
<feature type="domain" description="Mechanosensitive ion channel MscS" evidence="9">
    <location>
        <begin position="599"/>
        <end position="664"/>
    </location>
</feature>
<comment type="similarity">
    <text evidence="2">Belongs to the MscS (TC 1.A.23) family.</text>
</comment>